<reference evidence="2 3" key="1">
    <citation type="journal article" date="2019" name="Sci. Rep.">
        <title>Orb-weaving spider Araneus ventricosus genome elucidates the spidroin gene catalogue.</title>
        <authorList>
            <person name="Kono N."/>
            <person name="Nakamura H."/>
            <person name="Ohtoshi R."/>
            <person name="Moran D.A.P."/>
            <person name="Shinohara A."/>
            <person name="Yoshida Y."/>
            <person name="Fujiwara M."/>
            <person name="Mori M."/>
            <person name="Tomita M."/>
            <person name="Arakawa K."/>
        </authorList>
    </citation>
    <scope>NUCLEOTIDE SEQUENCE [LARGE SCALE GENOMIC DNA]</scope>
</reference>
<feature type="compositionally biased region" description="Polar residues" evidence="1">
    <location>
        <begin position="1"/>
        <end position="10"/>
    </location>
</feature>
<dbReference type="Proteomes" id="UP000499080">
    <property type="component" value="Unassembled WGS sequence"/>
</dbReference>
<feature type="region of interest" description="Disordered" evidence="1">
    <location>
        <begin position="1"/>
        <end position="66"/>
    </location>
</feature>
<evidence type="ECO:0000256" key="1">
    <source>
        <dbReference type="SAM" id="MobiDB-lite"/>
    </source>
</evidence>
<sequence>MISKKSSAGTASRLHYTPEAGQRDGQKFEVPVQLPSNTRTPSPPRGCLRTTSKESSSNFRTAAPHMDVDVQEQIQLMREESSHFVVQPVRGDEMSRS</sequence>
<feature type="compositionally biased region" description="Polar residues" evidence="1">
    <location>
        <begin position="49"/>
        <end position="60"/>
    </location>
</feature>
<comment type="caution">
    <text evidence="2">The sequence shown here is derived from an EMBL/GenBank/DDBJ whole genome shotgun (WGS) entry which is preliminary data.</text>
</comment>
<dbReference type="EMBL" id="BGPR01000332">
    <property type="protein sequence ID" value="GBM13687.1"/>
    <property type="molecule type" value="Genomic_DNA"/>
</dbReference>
<evidence type="ECO:0000313" key="3">
    <source>
        <dbReference type="Proteomes" id="UP000499080"/>
    </source>
</evidence>
<accession>A0A4Y2DC46</accession>
<dbReference type="AlphaFoldDB" id="A0A4Y2DC46"/>
<proteinExistence type="predicted"/>
<gene>
    <name evidence="2" type="ORF">AVEN_148205_1</name>
</gene>
<keyword evidence="3" id="KW-1185">Reference proteome</keyword>
<organism evidence="2 3">
    <name type="scientific">Araneus ventricosus</name>
    <name type="common">Orbweaver spider</name>
    <name type="synonym">Epeira ventricosa</name>
    <dbReference type="NCBI Taxonomy" id="182803"/>
    <lineage>
        <taxon>Eukaryota</taxon>
        <taxon>Metazoa</taxon>
        <taxon>Ecdysozoa</taxon>
        <taxon>Arthropoda</taxon>
        <taxon>Chelicerata</taxon>
        <taxon>Arachnida</taxon>
        <taxon>Araneae</taxon>
        <taxon>Araneomorphae</taxon>
        <taxon>Entelegynae</taxon>
        <taxon>Araneoidea</taxon>
        <taxon>Araneidae</taxon>
        <taxon>Araneus</taxon>
    </lineage>
</organism>
<evidence type="ECO:0000313" key="2">
    <source>
        <dbReference type="EMBL" id="GBM13687.1"/>
    </source>
</evidence>
<name>A0A4Y2DC46_ARAVE</name>
<protein>
    <submittedName>
        <fullName evidence="2">Uncharacterized protein</fullName>
    </submittedName>
</protein>